<feature type="region of interest" description="Disordered" evidence="1">
    <location>
        <begin position="1049"/>
        <end position="1070"/>
    </location>
</feature>
<dbReference type="PROSITE" id="PS50011">
    <property type="entry name" value="PROTEIN_KINASE_DOM"/>
    <property type="match status" value="1"/>
</dbReference>
<dbReference type="RefSeq" id="XP_012185497.1">
    <property type="nucleotide sequence ID" value="XM_012330107.1"/>
</dbReference>
<dbReference type="PROSITE" id="PS00108">
    <property type="entry name" value="PROTEIN_KINASE_ST"/>
    <property type="match status" value="1"/>
</dbReference>
<dbReference type="GO" id="GO:0005524">
    <property type="term" value="F:ATP binding"/>
    <property type="evidence" value="ECO:0007669"/>
    <property type="project" value="InterPro"/>
</dbReference>
<dbReference type="EMBL" id="HE797249">
    <property type="protein sequence ID" value="CCM06214.1"/>
    <property type="molecule type" value="Genomic_DNA"/>
</dbReference>
<keyword evidence="4" id="KW-1185">Reference proteome</keyword>
<dbReference type="PANTHER" id="PTHR24348">
    <property type="entry name" value="SERINE/THREONINE-PROTEIN KINASE UNC-51-RELATED"/>
    <property type="match status" value="1"/>
</dbReference>
<feature type="region of interest" description="Disordered" evidence="1">
    <location>
        <begin position="842"/>
        <end position="919"/>
    </location>
</feature>
<dbReference type="PANTHER" id="PTHR24348:SF68">
    <property type="entry name" value="SERINE_THREONINE-PROTEIN KINASE ATG1C"/>
    <property type="match status" value="1"/>
</dbReference>
<feature type="region of interest" description="Disordered" evidence="1">
    <location>
        <begin position="984"/>
        <end position="1005"/>
    </location>
</feature>
<dbReference type="HOGENOM" id="CLU_274298_0_0_1"/>
<sequence>MIPPPDPPQEATDIFSISDQVLADRLQFIEEIGFGNWGSVWLCRPKPDSSSPSTDSPHALNDTKIAVKLVHRSKTSTTAARVRSLWNEMKVVRSFKHEPHPSIIPFYSFIITPSYALITMAYHPRLVPVEVPESTSRLWFHSLLSGVEFLHKRGVVHNDIKPANILLSQENIPVLVDFGFAERYDVNSSTAFHSNLSYGTPEYLSPERARGLPHDTRKSDVWSLGVTLFEILIGRTPFEHSEGEQFTTKEDLEKYWNRTLRGKWVGTWKMSKGLEKLLRRMVLPNADLRCTASEAMLDAYWSQDAALKSHRKSSSISHAPTLSLRLEKDVAMFSDVVPPWSPQEDVSEKPTKEHARRDSIDKEADRANSPSEVREKPNRRSSLIAQNRHARSQSQPKLQTPEGRGVTRTKRNALMPSLLATLSPVKHSPPTTSTVAVSSAAGKENAAPAMGAKAARTTRRPLGPRGPTPPSSPVQRHNQPLASKENAPPHAMAKEKQGRRSRVFKDVTSANQNADTASAIPKRVEKPKEVLSSSVRNRMREWERERERLREMEQLEERMREAEEEREKERRRYEKEMEEAREQERVLELEMRQQRELELERQRTLELERVRLKAREAEPRPALSRIITGGASSVTPPGSVPITPLGPLHEEPLESDILNDEHFRSGNESGISILKQSLKVSLGGAMRLYKSSALALGRSTPGLELSHDLDEDDVSRISMSDRASWEDDSLIRKANSSLPGVRQAVRNEGMATANQLDRMTIWIRNVEQVVEDARQNFAASSPTTGLLPPLPLAPVSRRPSTSHDRSNRSSRVPRKILPANKIFVDEYESGIFDRIPTSFDQSTVEDTKAETTGNVDQTLPTIPSEQPSFASGSMPLPVPETPSRRRRATVVTRSPEPARKKSSDCVVESPSKRREKSRSQYDLLRPITPVAKLEFELEKLALPPRPQRLSAVVDRSIFIAPSPMPRLRESDVVHECIEDDLTSSPLHVDPYPQRIPASNAADTLDTPTRKHVEEIYDRFLMSTAGVKRVGRGYQSDYLRPISNIPVQASGSKRGHGLFHSTRRPMLPPVSSEDLRRASSVDEFGVVVPSARDGGSSPADSGKNTVAIVRKAFKAIVTGKSVSTRTKVV</sequence>
<dbReference type="SMART" id="SM00220">
    <property type="entry name" value="S_TKc"/>
    <property type="match status" value="1"/>
</dbReference>
<dbReference type="InterPro" id="IPR045269">
    <property type="entry name" value="Atg1-like"/>
</dbReference>
<dbReference type="OrthoDB" id="68483at2759"/>
<evidence type="ECO:0000256" key="1">
    <source>
        <dbReference type="SAM" id="MobiDB-lite"/>
    </source>
</evidence>
<evidence type="ECO:0000259" key="2">
    <source>
        <dbReference type="PROSITE" id="PS50011"/>
    </source>
</evidence>
<feature type="compositionally biased region" description="Low complexity" evidence="1">
    <location>
        <begin position="779"/>
        <end position="799"/>
    </location>
</feature>
<dbReference type="InterPro" id="IPR000719">
    <property type="entry name" value="Prot_kinase_dom"/>
</dbReference>
<dbReference type="Pfam" id="PF00069">
    <property type="entry name" value="Pkinase"/>
    <property type="match status" value="1"/>
</dbReference>
<feature type="compositionally biased region" description="Low complexity" evidence="1">
    <location>
        <begin position="428"/>
        <end position="441"/>
    </location>
</feature>
<feature type="compositionally biased region" description="Polar residues" evidence="1">
    <location>
        <begin position="842"/>
        <end position="871"/>
    </location>
</feature>
<dbReference type="Proteomes" id="UP000006352">
    <property type="component" value="Unassembled WGS sequence"/>
</dbReference>
<feature type="compositionally biased region" description="Basic residues" evidence="1">
    <location>
        <begin position="1052"/>
        <end position="1062"/>
    </location>
</feature>
<protein>
    <recommendedName>
        <fullName evidence="2">Protein kinase domain-containing protein</fullName>
    </recommendedName>
</protein>
<dbReference type="InterPro" id="IPR008271">
    <property type="entry name" value="Ser/Thr_kinase_AS"/>
</dbReference>
<dbReference type="GO" id="GO:0010506">
    <property type="term" value="P:regulation of autophagy"/>
    <property type="evidence" value="ECO:0007669"/>
    <property type="project" value="InterPro"/>
</dbReference>
<proteinExistence type="predicted"/>
<dbReference type="STRING" id="599839.J4H568"/>
<feature type="domain" description="Protein kinase" evidence="2">
    <location>
        <begin position="26"/>
        <end position="301"/>
    </location>
</feature>
<name>J4H568_9APHY</name>
<reference evidence="3 4" key="1">
    <citation type="journal article" date="2012" name="Appl. Environ. Microbiol.">
        <title>Short-read sequencing for genomic analysis of the brown rot fungus Fibroporia radiculosa.</title>
        <authorList>
            <person name="Tang J.D."/>
            <person name="Perkins A.D."/>
            <person name="Sonstegard T.S."/>
            <person name="Schroeder S.G."/>
            <person name="Burgess S.C."/>
            <person name="Diehl S.V."/>
        </authorList>
    </citation>
    <scope>NUCLEOTIDE SEQUENCE [LARGE SCALE GENOMIC DNA]</scope>
    <source>
        <strain evidence="3 4">TFFH 294</strain>
    </source>
</reference>
<feature type="region of interest" description="Disordered" evidence="1">
    <location>
        <begin position="779"/>
        <end position="813"/>
    </location>
</feature>
<dbReference type="InParanoid" id="J4H568"/>
<gene>
    <name evidence="3" type="ORF">FIBRA_08459</name>
</gene>
<accession>J4H568</accession>
<dbReference type="AlphaFoldDB" id="J4H568"/>
<feature type="compositionally biased region" description="Basic and acidic residues" evidence="1">
    <location>
        <begin position="346"/>
        <end position="378"/>
    </location>
</feature>
<organism evidence="3 4">
    <name type="scientific">Fibroporia radiculosa</name>
    <dbReference type="NCBI Taxonomy" id="599839"/>
    <lineage>
        <taxon>Eukaryota</taxon>
        <taxon>Fungi</taxon>
        <taxon>Dikarya</taxon>
        <taxon>Basidiomycota</taxon>
        <taxon>Agaricomycotina</taxon>
        <taxon>Agaricomycetes</taxon>
        <taxon>Polyporales</taxon>
        <taxon>Fibroporiaceae</taxon>
        <taxon>Fibroporia</taxon>
    </lineage>
</organism>
<dbReference type="CDD" id="cd14014">
    <property type="entry name" value="STKc_PknB_like"/>
    <property type="match status" value="1"/>
</dbReference>
<dbReference type="GO" id="GO:0005737">
    <property type="term" value="C:cytoplasm"/>
    <property type="evidence" value="ECO:0007669"/>
    <property type="project" value="TreeGrafter"/>
</dbReference>
<feature type="region of interest" description="Disordered" evidence="1">
    <location>
        <begin position="337"/>
        <end position="534"/>
    </location>
</feature>
<dbReference type="GO" id="GO:0004674">
    <property type="term" value="F:protein serine/threonine kinase activity"/>
    <property type="evidence" value="ECO:0007669"/>
    <property type="project" value="InterPro"/>
</dbReference>
<evidence type="ECO:0000313" key="4">
    <source>
        <dbReference type="Proteomes" id="UP000006352"/>
    </source>
</evidence>
<dbReference type="Gene3D" id="1.10.510.10">
    <property type="entry name" value="Transferase(Phosphotransferase) domain 1"/>
    <property type="match status" value="1"/>
</dbReference>
<dbReference type="GeneID" id="24101114"/>
<evidence type="ECO:0000313" key="3">
    <source>
        <dbReference type="EMBL" id="CCM06214.1"/>
    </source>
</evidence>
<dbReference type="InterPro" id="IPR011009">
    <property type="entry name" value="Kinase-like_dom_sf"/>
</dbReference>
<dbReference type="SUPFAM" id="SSF56112">
    <property type="entry name" value="Protein kinase-like (PK-like)"/>
    <property type="match status" value="1"/>
</dbReference>